<dbReference type="EMBL" id="FNQB01000001">
    <property type="protein sequence ID" value="SDY68883.1"/>
    <property type="molecule type" value="Genomic_DNA"/>
</dbReference>
<organism evidence="1 2">
    <name type="scientific">Asanoa ishikariensis</name>
    <dbReference type="NCBI Taxonomy" id="137265"/>
    <lineage>
        <taxon>Bacteria</taxon>
        <taxon>Bacillati</taxon>
        <taxon>Actinomycetota</taxon>
        <taxon>Actinomycetes</taxon>
        <taxon>Micromonosporales</taxon>
        <taxon>Micromonosporaceae</taxon>
        <taxon>Asanoa</taxon>
    </lineage>
</organism>
<gene>
    <name evidence="1" type="ORF">SAMN05421684_1029</name>
</gene>
<dbReference type="OrthoDB" id="3386844at2"/>
<name>A0A1H3LX29_9ACTN</name>
<proteinExistence type="predicted"/>
<evidence type="ECO:0000313" key="1">
    <source>
        <dbReference type="EMBL" id="SDY68883.1"/>
    </source>
</evidence>
<reference evidence="2" key="1">
    <citation type="submission" date="2016-10" db="EMBL/GenBank/DDBJ databases">
        <authorList>
            <person name="Varghese N."/>
            <person name="Submissions S."/>
        </authorList>
    </citation>
    <scope>NUCLEOTIDE SEQUENCE [LARGE SCALE GENOMIC DNA]</scope>
    <source>
        <strain evidence="2">DSM 44718</strain>
    </source>
</reference>
<dbReference type="InterPro" id="IPR016024">
    <property type="entry name" value="ARM-type_fold"/>
</dbReference>
<dbReference type="STRING" id="137265.SAMN05421684_1029"/>
<dbReference type="SUPFAM" id="SSF48371">
    <property type="entry name" value="ARM repeat"/>
    <property type="match status" value="1"/>
</dbReference>
<dbReference type="RefSeq" id="WP_090787844.1">
    <property type="nucleotide sequence ID" value="NZ_BOND01000017.1"/>
</dbReference>
<accession>A0A1H3LX29</accession>
<dbReference type="AlphaFoldDB" id="A0A1H3LX29"/>
<keyword evidence="2" id="KW-1185">Reference proteome</keyword>
<protein>
    <recommendedName>
        <fullName evidence="3">HEAT repeat-containing protein</fullName>
    </recommendedName>
</protein>
<evidence type="ECO:0008006" key="3">
    <source>
        <dbReference type="Google" id="ProtNLM"/>
    </source>
</evidence>
<dbReference type="Proteomes" id="UP000199632">
    <property type="component" value="Unassembled WGS sequence"/>
</dbReference>
<sequence length="153" mass="16125">MTGQARAVAAPPPRTRILAECDRRGRDAVVDGCIALLAGADDRDAPLIVVLGGPAASWALDPVDGGPGSSRWYWVRVWAARGLLWAWEDRAASTTVLALGDTEWRVRELAAKVVARHLVGDALMAVSVLRTDPVPRVRAAADRAVVALTAAGA</sequence>
<evidence type="ECO:0000313" key="2">
    <source>
        <dbReference type="Proteomes" id="UP000199632"/>
    </source>
</evidence>